<name>A0AAW1N5F4_SAPOF</name>
<evidence type="ECO:0000313" key="2">
    <source>
        <dbReference type="EMBL" id="KAK9755514.1"/>
    </source>
</evidence>
<organism evidence="2 3">
    <name type="scientific">Saponaria officinalis</name>
    <name type="common">Common soapwort</name>
    <name type="synonym">Lychnis saponaria</name>
    <dbReference type="NCBI Taxonomy" id="3572"/>
    <lineage>
        <taxon>Eukaryota</taxon>
        <taxon>Viridiplantae</taxon>
        <taxon>Streptophyta</taxon>
        <taxon>Embryophyta</taxon>
        <taxon>Tracheophyta</taxon>
        <taxon>Spermatophyta</taxon>
        <taxon>Magnoliopsida</taxon>
        <taxon>eudicotyledons</taxon>
        <taxon>Gunneridae</taxon>
        <taxon>Pentapetalae</taxon>
        <taxon>Caryophyllales</taxon>
        <taxon>Caryophyllaceae</taxon>
        <taxon>Caryophylleae</taxon>
        <taxon>Saponaria</taxon>
    </lineage>
</organism>
<dbReference type="AlphaFoldDB" id="A0AAW1N5F4"/>
<feature type="region of interest" description="Disordered" evidence="1">
    <location>
        <begin position="53"/>
        <end position="79"/>
    </location>
</feature>
<protein>
    <submittedName>
        <fullName evidence="2">Uncharacterized protein</fullName>
    </submittedName>
</protein>
<dbReference type="Proteomes" id="UP001443914">
    <property type="component" value="Unassembled WGS sequence"/>
</dbReference>
<evidence type="ECO:0000256" key="1">
    <source>
        <dbReference type="SAM" id="MobiDB-lite"/>
    </source>
</evidence>
<feature type="compositionally biased region" description="Basic residues" evidence="1">
    <location>
        <begin position="63"/>
        <end position="74"/>
    </location>
</feature>
<proteinExistence type="predicted"/>
<gene>
    <name evidence="2" type="ORF">RND81_01G031100</name>
</gene>
<accession>A0AAW1N5F4</accession>
<sequence length="147" mass="16290">MKAAAVDETVTIRAKHRDEEGRTKVEKVEVASHNTETLKHIEKKLVDIGVHRLERHSADPRASVKKPAPKKGHGGKFTWEGPALEAENELEAELVLDKGDPNYVDEEAEEAEDEVVKERVVGEVETAKVVESRDGVARVDVDPKLIV</sequence>
<reference evidence="2" key="1">
    <citation type="submission" date="2024-03" db="EMBL/GenBank/DDBJ databases">
        <title>WGS assembly of Saponaria officinalis var. Norfolk2.</title>
        <authorList>
            <person name="Jenkins J."/>
            <person name="Shu S."/>
            <person name="Grimwood J."/>
            <person name="Barry K."/>
            <person name="Goodstein D."/>
            <person name="Schmutz J."/>
            <person name="Leebens-Mack J."/>
            <person name="Osbourn A."/>
        </authorList>
    </citation>
    <scope>NUCLEOTIDE SEQUENCE [LARGE SCALE GENOMIC DNA]</scope>
    <source>
        <strain evidence="2">JIC</strain>
    </source>
</reference>
<feature type="region of interest" description="Disordered" evidence="1">
    <location>
        <begin position="1"/>
        <end position="24"/>
    </location>
</feature>
<keyword evidence="3" id="KW-1185">Reference proteome</keyword>
<evidence type="ECO:0000313" key="3">
    <source>
        <dbReference type="Proteomes" id="UP001443914"/>
    </source>
</evidence>
<comment type="caution">
    <text evidence="2">The sequence shown here is derived from an EMBL/GenBank/DDBJ whole genome shotgun (WGS) entry which is preliminary data.</text>
</comment>
<dbReference type="EMBL" id="JBDFQZ010000001">
    <property type="protein sequence ID" value="KAK9755514.1"/>
    <property type="molecule type" value="Genomic_DNA"/>
</dbReference>